<dbReference type="AlphaFoldDB" id="A0A835YT29"/>
<name>A0A835YT29_9STRA</name>
<accession>A0A835YT29</accession>
<gene>
    <name evidence="1" type="ORF">JKP88DRAFT_290851</name>
</gene>
<evidence type="ECO:0000313" key="2">
    <source>
        <dbReference type="Proteomes" id="UP000664859"/>
    </source>
</evidence>
<protein>
    <submittedName>
        <fullName evidence="1">Uncharacterized protein</fullName>
    </submittedName>
</protein>
<organism evidence="1 2">
    <name type="scientific">Tribonema minus</name>
    <dbReference type="NCBI Taxonomy" id="303371"/>
    <lineage>
        <taxon>Eukaryota</taxon>
        <taxon>Sar</taxon>
        <taxon>Stramenopiles</taxon>
        <taxon>Ochrophyta</taxon>
        <taxon>PX clade</taxon>
        <taxon>Xanthophyceae</taxon>
        <taxon>Tribonematales</taxon>
        <taxon>Tribonemataceae</taxon>
        <taxon>Tribonema</taxon>
    </lineage>
</organism>
<dbReference type="Proteomes" id="UP000664859">
    <property type="component" value="Unassembled WGS sequence"/>
</dbReference>
<reference evidence="1" key="1">
    <citation type="submission" date="2021-02" db="EMBL/GenBank/DDBJ databases">
        <title>First Annotated Genome of the Yellow-green Alga Tribonema minus.</title>
        <authorList>
            <person name="Mahan K.M."/>
        </authorList>
    </citation>
    <scope>NUCLEOTIDE SEQUENCE</scope>
    <source>
        <strain evidence="1">UTEX B ZZ1240</strain>
    </source>
</reference>
<proteinExistence type="predicted"/>
<evidence type="ECO:0000313" key="1">
    <source>
        <dbReference type="EMBL" id="KAG5181081.1"/>
    </source>
</evidence>
<comment type="caution">
    <text evidence="1">The sequence shown here is derived from an EMBL/GenBank/DDBJ whole genome shotgun (WGS) entry which is preliminary data.</text>
</comment>
<dbReference type="EMBL" id="JAFCMP010000336">
    <property type="protein sequence ID" value="KAG5181081.1"/>
    <property type="molecule type" value="Genomic_DNA"/>
</dbReference>
<sequence length="196" mass="21650">MQDSADHFTVLDSALLGPTPPALHTRIQITPYHARDFDGVSLYQLPASENPENARLIGKRRCMPPVQAQSEFVQILLEQITDLPAPDGVRTITEALVDAGARREGVFITEDPTKLLYSVTFKVASSIFEGTVAIGYEVSSDLYWVELAKQGEEAKHIDDVYFDCLGDIICEAIDDGLWQQAQITVLEERPTSGLQS</sequence>
<keyword evidence="2" id="KW-1185">Reference proteome</keyword>